<dbReference type="InterPro" id="IPR032693">
    <property type="entry name" value="YtkA-like_dom"/>
</dbReference>
<sequence>MKPQYALTTLAAILAAAGAHAAPTNMPGMDMGAMSMSSATDLNDPMSREGSGTSWLPDSTPMYGKMWMKPNGDMVMLHGAIMPRYIRTNSKRGAEKFDAPNWLMGMYSHPLDAKSQIGLHAMVSLDPITEGGYGYPLLFQTGETWGGQPLHDRQHPHDLFDELSATYSRLLGGGASAYLYLAYPGEPALGPPTFMHRLLAYDYGDAPIGHHWQDATHVTFGVATAGLNLGGKVKVEGSVFTGREPNEDRYNFDRPRMDSHSGRVSYNPDKNNAYQVSYGFVKNAEGDGSDQHRTTASWLYNKPLGEDANFTTALVWGRNDLEGEGKTNSYLFEADYQRKANTFFTRIENIEKSGHELVIPDEALHERKFHLGEYTAGYVRDLTHGKGIDTGLGAAVTLNTKPSALDPYYGTGSPVSFQIFFRLRASRIQMNKMDKMAPDAPSDTDGASMPAMTPPAPAPMPDMNHPATPPPAAEPAAPATPAAPMPETPPAAPAPTPAAPAAAPETIAKITATIAPAPPKAREKNAMTVTLTDSAGAPFTDATVTGDVEMMSMDMGTSHLTFTRHGDGTYTAQPTFSMAGPWRVTVRAIAPGAAKPLTKAFTYSVAR</sequence>
<feature type="compositionally biased region" description="Pro residues" evidence="1">
    <location>
        <begin position="481"/>
        <end position="498"/>
    </location>
</feature>
<gene>
    <name evidence="3" type="ORF">CCAX7_19510</name>
</gene>
<feature type="region of interest" description="Disordered" evidence="1">
    <location>
        <begin position="246"/>
        <end position="268"/>
    </location>
</feature>
<evidence type="ECO:0000256" key="2">
    <source>
        <dbReference type="SAM" id="SignalP"/>
    </source>
</evidence>
<name>A0A402D2S9_9BACT</name>
<feature type="compositionally biased region" description="Basic and acidic residues" evidence="1">
    <location>
        <begin position="246"/>
        <end position="261"/>
    </location>
</feature>
<feature type="signal peptide" evidence="2">
    <location>
        <begin position="1"/>
        <end position="21"/>
    </location>
</feature>
<evidence type="ECO:0000256" key="1">
    <source>
        <dbReference type="SAM" id="MobiDB-lite"/>
    </source>
</evidence>
<dbReference type="Gene3D" id="2.60.40.10">
    <property type="entry name" value="Immunoglobulins"/>
    <property type="match status" value="1"/>
</dbReference>
<dbReference type="InterPro" id="IPR013783">
    <property type="entry name" value="Ig-like_fold"/>
</dbReference>
<dbReference type="InterPro" id="IPR008964">
    <property type="entry name" value="Invasin/intimin_cell_adhesion"/>
</dbReference>
<feature type="chain" id="PRO_5043646839" evidence="2">
    <location>
        <begin position="22"/>
        <end position="607"/>
    </location>
</feature>
<dbReference type="SUPFAM" id="SSF49373">
    <property type="entry name" value="Invasin/intimin cell-adhesion fragments"/>
    <property type="match status" value="1"/>
</dbReference>
<dbReference type="Pfam" id="PF13115">
    <property type="entry name" value="YtkA"/>
    <property type="match status" value="1"/>
</dbReference>
<proteinExistence type="predicted"/>
<organism evidence="3 4">
    <name type="scientific">Capsulimonas corticalis</name>
    <dbReference type="NCBI Taxonomy" id="2219043"/>
    <lineage>
        <taxon>Bacteria</taxon>
        <taxon>Bacillati</taxon>
        <taxon>Armatimonadota</taxon>
        <taxon>Armatimonadia</taxon>
        <taxon>Capsulimonadales</taxon>
        <taxon>Capsulimonadaceae</taxon>
        <taxon>Capsulimonas</taxon>
    </lineage>
</organism>
<keyword evidence="4" id="KW-1185">Reference proteome</keyword>
<dbReference type="AlphaFoldDB" id="A0A402D2S9"/>
<keyword evidence="2" id="KW-0732">Signal</keyword>
<reference evidence="3 4" key="1">
    <citation type="journal article" date="2019" name="Int. J. Syst. Evol. Microbiol.">
        <title>Capsulimonas corticalis gen. nov., sp. nov., an aerobic capsulated bacterium, of a novel bacterial order, Capsulimonadales ord. nov., of the class Armatimonadia of the phylum Armatimonadetes.</title>
        <authorList>
            <person name="Li J."/>
            <person name="Kudo C."/>
            <person name="Tonouchi A."/>
        </authorList>
    </citation>
    <scope>NUCLEOTIDE SEQUENCE [LARGE SCALE GENOMIC DNA]</scope>
    <source>
        <strain evidence="3 4">AX-7</strain>
    </source>
</reference>
<protein>
    <submittedName>
        <fullName evidence="3">Uncharacterized protein</fullName>
    </submittedName>
</protein>
<dbReference type="Proteomes" id="UP000287394">
    <property type="component" value="Chromosome"/>
</dbReference>
<evidence type="ECO:0000313" key="4">
    <source>
        <dbReference type="Proteomes" id="UP000287394"/>
    </source>
</evidence>
<feature type="region of interest" description="Disordered" evidence="1">
    <location>
        <begin position="435"/>
        <end position="502"/>
    </location>
</feature>
<dbReference type="KEGG" id="ccot:CCAX7_19510"/>
<dbReference type="OrthoDB" id="5490906at2"/>
<accession>A0A402D2S9</accession>
<dbReference type="RefSeq" id="WP_119323789.1">
    <property type="nucleotide sequence ID" value="NZ_AP025739.1"/>
</dbReference>
<dbReference type="EMBL" id="AP025739">
    <property type="protein sequence ID" value="BDI29900.1"/>
    <property type="molecule type" value="Genomic_DNA"/>
</dbReference>
<evidence type="ECO:0000313" key="3">
    <source>
        <dbReference type="EMBL" id="BDI29900.1"/>
    </source>
</evidence>